<dbReference type="EMBL" id="LQYT01000117">
    <property type="protein sequence ID" value="KYD10629.1"/>
    <property type="molecule type" value="Genomic_DNA"/>
</dbReference>
<dbReference type="AlphaFoldDB" id="A0A150LF27"/>
<organism evidence="2 3">
    <name type="scientific">Caldibacillus debilis</name>
    <dbReference type="NCBI Taxonomy" id="301148"/>
    <lineage>
        <taxon>Bacteria</taxon>
        <taxon>Bacillati</taxon>
        <taxon>Bacillota</taxon>
        <taxon>Bacilli</taxon>
        <taxon>Bacillales</taxon>
        <taxon>Bacillaceae</taxon>
        <taxon>Caldibacillus</taxon>
    </lineage>
</organism>
<dbReference type="Proteomes" id="UP000075683">
    <property type="component" value="Unassembled WGS sequence"/>
</dbReference>
<reference evidence="2 3" key="1">
    <citation type="submission" date="2016-01" db="EMBL/GenBank/DDBJ databases">
        <title>Draft Genome Sequences of Seven Thermophilic Sporeformers Isolated from Foods.</title>
        <authorList>
            <person name="Berendsen E.M."/>
            <person name="Wells-Bennik M.H."/>
            <person name="Krawcyk A.O."/>
            <person name="De Jong A."/>
            <person name="Holsappel S."/>
            <person name="Eijlander R.T."/>
            <person name="Kuipers O.P."/>
        </authorList>
    </citation>
    <scope>NUCLEOTIDE SEQUENCE [LARGE SCALE GENOMIC DNA]</scope>
    <source>
        <strain evidence="2 3">B4135</strain>
    </source>
</reference>
<accession>A0A150LF27</accession>
<feature type="region of interest" description="Disordered" evidence="1">
    <location>
        <begin position="126"/>
        <end position="252"/>
    </location>
</feature>
<evidence type="ECO:0000256" key="1">
    <source>
        <dbReference type="SAM" id="MobiDB-lite"/>
    </source>
</evidence>
<feature type="compositionally biased region" description="Basic and acidic residues" evidence="1">
    <location>
        <begin position="163"/>
        <end position="178"/>
    </location>
</feature>
<comment type="caution">
    <text evidence="2">The sequence shown here is derived from an EMBL/GenBank/DDBJ whole genome shotgun (WGS) entry which is preliminary data.</text>
</comment>
<proteinExistence type="predicted"/>
<sequence length="252" mass="27265">MADRIHPERSGGFARAENKPRRFWIGNAACGGEPVSQVNGTPVFFCRPKRRIILWADFKWGTGGAASRGPVHARSGSVQDGEKMKIGLPQFRVRSGINAARTAGKPRSALLGRSLSASRHRDGAPFILSPFSSSGAQAEAGRPRDRRIPLRVLPAACRGPARGRRDFRGERERNRDGQKASAGDGGPFCQTFGFRKGLGRPGRPVGNLPRLDRIRLQSVRRPGRSAGNLPPAMAPKNRGTTSAVFTGWEGPE</sequence>
<name>A0A150LF27_9BACI</name>
<gene>
    <name evidence="2" type="ORF">B4135_3430</name>
</gene>
<evidence type="ECO:0000313" key="2">
    <source>
        <dbReference type="EMBL" id="KYD10629.1"/>
    </source>
</evidence>
<evidence type="ECO:0000313" key="3">
    <source>
        <dbReference type="Proteomes" id="UP000075683"/>
    </source>
</evidence>
<protein>
    <submittedName>
        <fullName evidence="2">Uncharacterized protein</fullName>
    </submittedName>
</protein>
<dbReference type="STRING" id="301148.B4135_3430"/>